<dbReference type="RefSeq" id="WP_002853547.1">
    <property type="nucleotide sequence ID" value="NZ_ADKM02000135.1"/>
</dbReference>
<feature type="domain" description="N-acetyltransferase" evidence="1">
    <location>
        <begin position="9"/>
        <end position="151"/>
    </location>
</feature>
<keyword evidence="3" id="KW-1185">Reference proteome</keyword>
<proteinExistence type="predicted"/>
<dbReference type="GO" id="GO:0016747">
    <property type="term" value="F:acyltransferase activity, transferring groups other than amino-acyl groups"/>
    <property type="evidence" value="ECO:0007669"/>
    <property type="project" value="InterPro"/>
</dbReference>
<evidence type="ECO:0000313" key="3">
    <source>
        <dbReference type="Proteomes" id="UP000004259"/>
    </source>
</evidence>
<keyword evidence="2" id="KW-0808">Transferase</keyword>
<dbReference type="InterPro" id="IPR000182">
    <property type="entry name" value="GNAT_dom"/>
</dbReference>
<dbReference type="eggNOG" id="COG0454">
    <property type="taxonomic scope" value="Bacteria"/>
</dbReference>
<dbReference type="EMBL" id="ADKM02000135">
    <property type="protein sequence ID" value="EGC01077.1"/>
    <property type="molecule type" value="Genomic_DNA"/>
</dbReference>
<sequence>MKIIKAAIDDFETVKLITHETIKEIYPHYYPKGAVEFFLKHHCDEAIMGDIACGRCFLAVNENDAALGTVTVSEDEIDRLFVLPKYQGMGCGRALLDFAEDMISRSYDEAKLCVSLAAKSIYLKRGYKAVGYEVVLCDGGDRLCYDIMTKGVKDI</sequence>
<gene>
    <name evidence="2" type="ORF">CUS_5360</name>
</gene>
<dbReference type="AlphaFoldDB" id="E9SHZ5"/>
<organism evidence="2 3">
    <name type="scientific">Ruminococcus albus 8</name>
    <dbReference type="NCBI Taxonomy" id="246199"/>
    <lineage>
        <taxon>Bacteria</taxon>
        <taxon>Bacillati</taxon>
        <taxon>Bacillota</taxon>
        <taxon>Clostridia</taxon>
        <taxon>Eubacteriales</taxon>
        <taxon>Oscillospiraceae</taxon>
        <taxon>Ruminococcus</taxon>
    </lineage>
</organism>
<dbReference type="InterPro" id="IPR016181">
    <property type="entry name" value="Acyl_CoA_acyltransferase"/>
</dbReference>
<evidence type="ECO:0000313" key="2">
    <source>
        <dbReference type="EMBL" id="EGC01077.1"/>
    </source>
</evidence>
<comment type="caution">
    <text evidence="2">The sequence shown here is derived from an EMBL/GenBank/DDBJ whole genome shotgun (WGS) entry which is preliminary data.</text>
</comment>
<dbReference type="Proteomes" id="UP000004259">
    <property type="component" value="Unassembled WGS sequence"/>
</dbReference>
<name>E9SHZ5_RUMAL</name>
<protein>
    <submittedName>
        <fullName evidence="2">Acetyltransferase, GNAT family</fullName>
    </submittedName>
</protein>
<reference evidence="2 3" key="1">
    <citation type="submission" date="2011-02" db="EMBL/GenBank/DDBJ databases">
        <authorList>
            <person name="Nelson K.E."/>
            <person name="Sutton G."/>
            <person name="Torralba M."/>
            <person name="Durkin S."/>
            <person name="Harkins D."/>
            <person name="Montgomery R."/>
            <person name="Ziemer C."/>
            <person name="Klaassens E."/>
            <person name="Ocuiv P."/>
            <person name="Morrison M."/>
        </authorList>
    </citation>
    <scope>NUCLEOTIDE SEQUENCE [LARGE SCALE GENOMIC DNA]</scope>
    <source>
        <strain evidence="2 3">8</strain>
    </source>
</reference>
<accession>E9SHZ5</accession>
<dbReference type="CDD" id="cd04301">
    <property type="entry name" value="NAT_SF"/>
    <property type="match status" value="1"/>
</dbReference>
<dbReference type="Pfam" id="PF13673">
    <property type="entry name" value="Acetyltransf_10"/>
    <property type="match status" value="1"/>
</dbReference>
<dbReference type="PROSITE" id="PS51186">
    <property type="entry name" value="GNAT"/>
    <property type="match status" value="1"/>
</dbReference>
<dbReference type="STRING" id="246199.CUS_5360"/>
<dbReference type="OrthoDB" id="9800797at2"/>
<dbReference type="SUPFAM" id="SSF55729">
    <property type="entry name" value="Acyl-CoA N-acyltransferases (Nat)"/>
    <property type="match status" value="1"/>
</dbReference>
<dbReference type="Gene3D" id="3.40.630.30">
    <property type="match status" value="1"/>
</dbReference>
<evidence type="ECO:0000259" key="1">
    <source>
        <dbReference type="PROSITE" id="PS51186"/>
    </source>
</evidence>